<dbReference type="HOGENOM" id="CLU_2744778_0_0_1"/>
<evidence type="ECO:0000313" key="2">
    <source>
        <dbReference type="Proteomes" id="UP000006729"/>
    </source>
</evidence>
<dbReference type="AlphaFoldDB" id="B9P636"/>
<protein>
    <submittedName>
        <fullName evidence="1">Uncharacterized protein</fullName>
    </submittedName>
</protein>
<dbReference type="InParanoid" id="B9P636"/>
<dbReference type="Proteomes" id="UP000006729">
    <property type="component" value="Chromosome 6"/>
</dbReference>
<accession>B9P636</accession>
<proteinExistence type="predicted"/>
<gene>
    <name evidence="1" type="ORF">POPTR_006G281300</name>
</gene>
<dbReference type="EMBL" id="CM009295">
    <property type="protein sequence ID" value="PNT34208.1"/>
    <property type="molecule type" value="Genomic_DNA"/>
</dbReference>
<sequence length="71" mass="7745">MGPMGPVNHYSSKATYLLGSTIQDNLIYSCIFGHEKNSLTNIMEVAAVCYMAGTIKNPIQTSKSQTLKVSF</sequence>
<name>B9P636_POPTR</name>
<evidence type="ECO:0000313" key="1">
    <source>
        <dbReference type="EMBL" id="PNT34208.1"/>
    </source>
</evidence>
<reference evidence="1 2" key="1">
    <citation type="journal article" date="2006" name="Science">
        <title>The genome of black cottonwood, Populus trichocarpa (Torr. &amp; Gray).</title>
        <authorList>
            <person name="Tuskan G.A."/>
            <person name="Difazio S."/>
            <person name="Jansson S."/>
            <person name="Bohlmann J."/>
            <person name="Grigoriev I."/>
            <person name="Hellsten U."/>
            <person name="Putnam N."/>
            <person name="Ralph S."/>
            <person name="Rombauts S."/>
            <person name="Salamov A."/>
            <person name="Schein J."/>
            <person name="Sterck L."/>
            <person name="Aerts A."/>
            <person name="Bhalerao R.R."/>
            <person name="Bhalerao R.P."/>
            <person name="Blaudez D."/>
            <person name="Boerjan W."/>
            <person name="Brun A."/>
            <person name="Brunner A."/>
            <person name="Busov V."/>
            <person name="Campbell M."/>
            <person name="Carlson J."/>
            <person name="Chalot M."/>
            <person name="Chapman J."/>
            <person name="Chen G.L."/>
            <person name="Cooper D."/>
            <person name="Coutinho P.M."/>
            <person name="Couturier J."/>
            <person name="Covert S."/>
            <person name="Cronk Q."/>
            <person name="Cunningham R."/>
            <person name="Davis J."/>
            <person name="Degroeve S."/>
            <person name="Dejardin A."/>
            <person name="Depamphilis C."/>
            <person name="Detter J."/>
            <person name="Dirks B."/>
            <person name="Dubchak I."/>
            <person name="Duplessis S."/>
            <person name="Ehlting J."/>
            <person name="Ellis B."/>
            <person name="Gendler K."/>
            <person name="Goodstein D."/>
            <person name="Gribskov M."/>
            <person name="Grimwood J."/>
            <person name="Groover A."/>
            <person name="Gunter L."/>
            <person name="Hamberger B."/>
            <person name="Heinze B."/>
            <person name="Helariutta Y."/>
            <person name="Henrissat B."/>
            <person name="Holligan D."/>
            <person name="Holt R."/>
            <person name="Huang W."/>
            <person name="Islam-Faridi N."/>
            <person name="Jones S."/>
            <person name="Jones-Rhoades M."/>
            <person name="Jorgensen R."/>
            <person name="Joshi C."/>
            <person name="Kangasjarvi J."/>
            <person name="Karlsson J."/>
            <person name="Kelleher C."/>
            <person name="Kirkpatrick R."/>
            <person name="Kirst M."/>
            <person name="Kohler A."/>
            <person name="Kalluri U."/>
            <person name="Larimer F."/>
            <person name="Leebens-Mack J."/>
            <person name="Leple J.C."/>
            <person name="Locascio P."/>
            <person name="Lou Y."/>
            <person name="Lucas S."/>
            <person name="Martin F."/>
            <person name="Montanini B."/>
            <person name="Napoli C."/>
            <person name="Nelson D.R."/>
            <person name="Nelson C."/>
            <person name="Nieminen K."/>
            <person name="Nilsson O."/>
            <person name="Pereda V."/>
            <person name="Peter G."/>
            <person name="Philippe R."/>
            <person name="Pilate G."/>
            <person name="Poliakov A."/>
            <person name="Razumovskaya J."/>
            <person name="Richardson P."/>
            <person name="Rinaldi C."/>
            <person name="Ritland K."/>
            <person name="Rouze P."/>
            <person name="Ryaboy D."/>
            <person name="Schmutz J."/>
            <person name="Schrader J."/>
            <person name="Segerman B."/>
            <person name="Shin H."/>
            <person name="Siddiqui A."/>
            <person name="Sterky F."/>
            <person name="Terry A."/>
            <person name="Tsai C.J."/>
            <person name="Uberbacher E."/>
            <person name="Unneberg P."/>
            <person name="Vahala J."/>
            <person name="Wall K."/>
            <person name="Wessler S."/>
            <person name="Yang G."/>
            <person name="Yin T."/>
            <person name="Douglas C."/>
            <person name="Marra M."/>
            <person name="Sandberg G."/>
            <person name="Van de Peer Y."/>
            <person name="Rokhsar D."/>
        </authorList>
    </citation>
    <scope>NUCLEOTIDE SEQUENCE [LARGE SCALE GENOMIC DNA]</scope>
    <source>
        <strain evidence="2">cv. Nisqually</strain>
    </source>
</reference>
<organism evidence="1 2">
    <name type="scientific">Populus trichocarpa</name>
    <name type="common">Western balsam poplar</name>
    <name type="synonym">Populus balsamifera subsp. trichocarpa</name>
    <dbReference type="NCBI Taxonomy" id="3694"/>
    <lineage>
        <taxon>Eukaryota</taxon>
        <taxon>Viridiplantae</taxon>
        <taxon>Streptophyta</taxon>
        <taxon>Embryophyta</taxon>
        <taxon>Tracheophyta</taxon>
        <taxon>Spermatophyta</taxon>
        <taxon>Magnoliopsida</taxon>
        <taxon>eudicotyledons</taxon>
        <taxon>Gunneridae</taxon>
        <taxon>Pentapetalae</taxon>
        <taxon>rosids</taxon>
        <taxon>fabids</taxon>
        <taxon>Malpighiales</taxon>
        <taxon>Salicaceae</taxon>
        <taxon>Saliceae</taxon>
        <taxon>Populus</taxon>
    </lineage>
</organism>
<keyword evidence="2" id="KW-1185">Reference proteome</keyword>